<comment type="caution">
    <text evidence="1">The sequence shown here is derived from an EMBL/GenBank/DDBJ whole genome shotgun (WGS) entry which is preliminary data.</text>
</comment>
<reference evidence="1" key="1">
    <citation type="submission" date="2022-07" db="EMBL/GenBank/DDBJ databases">
        <title>Genome Sequence of Lecanicillium saksenae.</title>
        <authorList>
            <person name="Buettner E."/>
        </authorList>
    </citation>
    <scope>NUCLEOTIDE SEQUENCE</scope>
    <source>
        <strain evidence="1">VT-O1</strain>
    </source>
</reference>
<sequence>MTRQIARKAKGKKDGEEESEFLDLSPPAQPSGSSLETDISAAAPVHPVTAIGDTVPSQNIVTETVASAIAPVATRVLRSGKHKAEHLPEEHEDAVGDTSGPNTEANLAMDTIHVCDVDGDQAWDSESGPELTEYSDCALDGDRSEALKSDSRTFASRIALTASQLAVEQHSSGLEFLDGHPLDFARYISTVNEYVFDKRGSVPVGVVDGGSRNPRSNHHSEENRCCALPPMLAESKWAITWAAPQRRSCQVMETSSPARSVVSLTMVVPVFPGAGLSGKIQ</sequence>
<evidence type="ECO:0000313" key="1">
    <source>
        <dbReference type="EMBL" id="KAJ3498960.1"/>
    </source>
</evidence>
<accession>A0ACC1R7P3</accession>
<dbReference type="Proteomes" id="UP001148737">
    <property type="component" value="Unassembled WGS sequence"/>
</dbReference>
<dbReference type="EMBL" id="JANAKD010000027">
    <property type="protein sequence ID" value="KAJ3498960.1"/>
    <property type="molecule type" value="Genomic_DNA"/>
</dbReference>
<keyword evidence="2" id="KW-1185">Reference proteome</keyword>
<name>A0ACC1R7P3_9HYPO</name>
<organism evidence="1 2">
    <name type="scientific">Lecanicillium saksenae</name>
    <dbReference type="NCBI Taxonomy" id="468837"/>
    <lineage>
        <taxon>Eukaryota</taxon>
        <taxon>Fungi</taxon>
        <taxon>Dikarya</taxon>
        <taxon>Ascomycota</taxon>
        <taxon>Pezizomycotina</taxon>
        <taxon>Sordariomycetes</taxon>
        <taxon>Hypocreomycetidae</taxon>
        <taxon>Hypocreales</taxon>
        <taxon>Cordycipitaceae</taxon>
        <taxon>Lecanicillium</taxon>
    </lineage>
</organism>
<gene>
    <name evidence="1" type="ORF">NLG97_g721</name>
</gene>
<protein>
    <submittedName>
        <fullName evidence="1">Uncharacterized protein</fullName>
    </submittedName>
</protein>
<evidence type="ECO:0000313" key="2">
    <source>
        <dbReference type="Proteomes" id="UP001148737"/>
    </source>
</evidence>
<proteinExistence type="predicted"/>